<keyword evidence="1" id="KW-0815">Transposition</keyword>
<organism evidence="4">
    <name type="scientific">bioreactor metagenome</name>
    <dbReference type="NCBI Taxonomy" id="1076179"/>
    <lineage>
        <taxon>unclassified sequences</taxon>
        <taxon>metagenomes</taxon>
        <taxon>ecological metagenomes</taxon>
    </lineage>
</organism>
<dbReference type="GO" id="GO:0006313">
    <property type="term" value="P:DNA transposition"/>
    <property type="evidence" value="ECO:0007669"/>
    <property type="project" value="InterPro"/>
</dbReference>
<gene>
    <name evidence="4" type="ORF">SDC9_75976</name>
</gene>
<evidence type="ECO:0000256" key="1">
    <source>
        <dbReference type="ARBA" id="ARBA00022578"/>
    </source>
</evidence>
<comment type="caution">
    <text evidence="4">The sequence shown here is derived from an EMBL/GenBank/DDBJ whole genome shotgun (WGS) entry which is preliminary data.</text>
</comment>
<evidence type="ECO:0000256" key="2">
    <source>
        <dbReference type="ARBA" id="ARBA00023125"/>
    </source>
</evidence>
<keyword evidence="2" id="KW-0238">DNA-binding</keyword>
<dbReference type="GO" id="GO:0003677">
    <property type="term" value="F:DNA binding"/>
    <property type="evidence" value="ECO:0007669"/>
    <property type="project" value="UniProtKB-KW"/>
</dbReference>
<dbReference type="EMBL" id="VSSQ01005511">
    <property type="protein sequence ID" value="MPM29436.1"/>
    <property type="molecule type" value="Genomic_DNA"/>
</dbReference>
<keyword evidence="3" id="KW-0233">DNA recombination</keyword>
<dbReference type="InterPro" id="IPR001207">
    <property type="entry name" value="Transposase_mutator"/>
</dbReference>
<dbReference type="Pfam" id="PF00872">
    <property type="entry name" value="Transposase_mut"/>
    <property type="match status" value="1"/>
</dbReference>
<proteinExistence type="predicted"/>
<accession>A0A644YLQ9</accession>
<name>A0A644YLQ9_9ZZZZ</name>
<dbReference type="AlphaFoldDB" id="A0A644YLQ9"/>
<protein>
    <recommendedName>
        <fullName evidence="5">IS256 family transposase</fullName>
    </recommendedName>
</protein>
<evidence type="ECO:0000313" key="4">
    <source>
        <dbReference type="EMBL" id="MPM29436.1"/>
    </source>
</evidence>
<dbReference type="GO" id="GO:0004803">
    <property type="term" value="F:transposase activity"/>
    <property type="evidence" value="ECO:0007669"/>
    <property type="project" value="InterPro"/>
</dbReference>
<reference evidence="4" key="1">
    <citation type="submission" date="2019-08" db="EMBL/GenBank/DDBJ databases">
        <authorList>
            <person name="Kucharzyk K."/>
            <person name="Murdoch R.W."/>
            <person name="Higgins S."/>
            <person name="Loffler F."/>
        </authorList>
    </citation>
    <scope>NUCLEOTIDE SEQUENCE</scope>
</reference>
<evidence type="ECO:0000256" key="3">
    <source>
        <dbReference type="ARBA" id="ARBA00023172"/>
    </source>
</evidence>
<evidence type="ECO:0008006" key="5">
    <source>
        <dbReference type="Google" id="ProtNLM"/>
    </source>
</evidence>
<sequence>MTGFSAAIEGFNRQLRKVTKAKSVFPTDDSLLKMVYQATMDISKKWTGRR</sequence>